<dbReference type="Proteomes" id="UP000263014">
    <property type="component" value="Unassembled WGS sequence"/>
</dbReference>
<dbReference type="AlphaFoldDB" id="A0A374NWJ6"/>
<comment type="caution">
    <text evidence="1">The sequence shown here is derived from an EMBL/GenBank/DDBJ whole genome shotgun (WGS) entry which is preliminary data.</text>
</comment>
<evidence type="ECO:0000313" key="2">
    <source>
        <dbReference type="Proteomes" id="UP000263014"/>
    </source>
</evidence>
<gene>
    <name evidence="1" type="ORF">DXD79_32285</name>
</gene>
<evidence type="ECO:0000313" key="1">
    <source>
        <dbReference type="EMBL" id="RGI95343.1"/>
    </source>
</evidence>
<protein>
    <submittedName>
        <fullName evidence="1">Uncharacterized protein</fullName>
    </submittedName>
</protein>
<name>A0A374NWJ6_9FIRM</name>
<dbReference type="RefSeq" id="WP_117624036.1">
    <property type="nucleotide sequence ID" value="NZ_CABJBJ010000045.1"/>
</dbReference>
<proteinExistence type="predicted"/>
<sequence>MEHTEQIKEMIRNEIQSIDSLKERIAFKELMEGVFLTLYEANERMYKNLEDRVINELAYDINRYQIKTGLIERNYLDQSHHLMSAVCEEDLKKPRFQAGDLRQEISSAGKVRLVTVFVQCDAIEGKVFYENQGSFTGILYAEKAYTVPIRVELNKRYLSQIEHLYHLFMKNGIPWKTVNAPYLFKMADVYITDIPKEISDHTPITKFGTDFGEYNKYIHYDMIPVWNIRRLKLDSVGFPVACGDYENYEHTISIREYGTEHAYLVEEKKGIRNTRQSGDKLMITGQIANAKKWDVYMIRKGTDHKIDRYTYPIMENFRKDGFAERFQRRSGQPVKTKGELRRIILGFGLENYIEYQDCALVDPGTNRIETYSMNFFMKDEIREEGGRKLLILYFKPQGKETWLLRDIASFISSEIQELYPEYHCGGVLV</sequence>
<organism evidence="1 2">
    <name type="scientific">Hungatella hathewayi</name>
    <dbReference type="NCBI Taxonomy" id="154046"/>
    <lineage>
        <taxon>Bacteria</taxon>
        <taxon>Bacillati</taxon>
        <taxon>Bacillota</taxon>
        <taxon>Clostridia</taxon>
        <taxon>Lachnospirales</taxon>
        <taxon>Lachnospiraceae</taxon>
        <taxon>Hungatella</taxon>
    </lineage>
</organism>
<reference evidence="1 2" key="1">
    <citation type="submission" date="2018-08" db="EMBL/GenBank/DDBJ databases">
        <title>A genome reference for cultivated species of the human gut microbiota.</title>
        <authorList>
            <person name="Zou Y."/>
            <person name="Xue W."/>
            <person name="Luo G."/>
        </authorList>
    </citation>
    <scope>NUCLEOTIDE SEQUENCE [LARGE SCALE GENOMIC DNA]</scope>
    <source>
        <strain evidence="1 2">TM09-12</strain>
    </source>
</reference>
<accession>A0A374NWJ6</accession>
<dbReference type="EMBL" id="QSON01000032">
    <property type="protein sequence ID" value="RGI95343.1"/>
    <property type="molecule type" value="Genomic_DNA"/>
</dbReference>